<name>A0A7S3HEZ4_9STRA</name>
<dbReference type="InterPro" id="IPR050113">
    <property type="entry name" value="Ub_conjugating_enzyme"/>
</dbReference>
<dbReference type="EMBL" id="HBIC01042843">
    <property type="protein sequence ID" value="CAE0293096.1"/>
    <property type="molecule type" value="Transcribed_RNA"/>
</dbReference>
<dbReference type="CDD" id="cd23808">
    <property type="entry name" value="UBCc_UBE2W"/>
    <property type="match status" value="1"/>
</dbReference>
<accession>A0A7S3HEZ4</accession>
<protein>
    <recommendedName>
        <fullName evidence="1">UBC core domain-containing protein</fullName>
    </recommendedName>
</protein>
<evidence type="ECO:0000259" key="1">
    <source>
        <dbReference type="PROSITE" id="PS50127"/>
    </source>
</evidence>
<dbReference type="PANTHER" id="PTHR24067">
    <property type="entry name" value="UBIQUITIN-CONJUGATING ENZYME E2"/>
    <property type="match status" value="1"/>
</dbReference>
<feature type="domain" description="UBC core" evidence="1">
    <location>
        <begin position="8"/>
        <end position="152"/>
    </location>
</feature>
<proteinExistence type="predicted"/>
<organism evidence="2">
    <name type="scientific">Spumella elongata</name>
    <dbReference type="NCBI Taxonomy" id="89044"/>
    <lineage>
        <taxon>Eukaryota</taxon>
        <taxon>Sar</taxon>
        <taxon>Stramenopiles</taxon>
        <taxon>Ochrophyta</taxon>
        <taxon>Chrysophyceae</taxon>
        <taxon>Chromulinales</taxon>
        <taxon>Chromulinaceae</taxon>
        <taxon>Spumella</taxon>
    </lineage>
</organism>
<dbReference type="Pfam" id="PF00179">
    <property type="entry name" value="UQ_con"/>
    <property type="match status" value="1"/>
</dbReference>
<dbReference type="PROSITE" id="PS50127">
    <property type="entry name" value="UBC_2"/>
    <property type="match status" value="1"/>
</dbReference>
<dbReference type="SUPFAM" id="SSF54495">
    <property type="entry name" value="UBC-like"/>
    <property type="match status" value="1"/>
</dbReference>
<evidence type="ECO:0000313" key="2">
    <source>
        <dbReference type="EMBL" id="CAE0293096.1"/>
    </source>
</evidence>
<reference evidence="2" key="1">
    <citation type="submission" date="2021-01" db="EMBL/GenBank/DDBJ databases">
        <authorList>
            <person name="Corre E."/>
            <person name="Pelletier E."/>
            <person name="Niang G."/>
            <person name="Scheremetjew M."/>
            <person name="Finn R."/>
            <person name="Kale V."/>
            <person name="Holt S."/>
            <person name="Cochrane G."/>
            <person name="Meng A."/>
            <person name="Brown T."/>
            <person name="Cohen L."/>
        </authorList>
    </citation>
    <scope>NUCLEOTIDE SEQUENCE</scope>
    <source>
        <strain evidence="2">CCAP 955/1</strain>
    </source>
</reference>
<dbReference type="InterPro" id="IPR000608">
    <property type="entry name" value="UBC"/>
</dbReference>
<dbReference type="InterPro" id="IPR016135">
    <property type="entry name" value="UBQ-conjugating_enzyme/RWD"/>
</dbReference>
<gene>
    <name evidence="2" type="ORF">SELO1098_LOCUS21946</name>
</gene>
<sequence length="152" mass="16804">MAAMMGGRASKRIQKELEKFQTEASDDGLTLEVVSDTVWQISFIGAPGTVYEGEPYTLRLRFTDDYPMDSPEVVFLTPAPAHHHVYSNGHICLNILADDWSPALTAKSIVLSILSMMSSATEKGLPPDNEIYTAGARKNPKNTRFVFHDDTV</sequence>
<dbReference type="SMART" id="SM00212">
    <property type="entry name" value="UBCc"/>
    <property type="match status" value="1"/>
</dbReference>
<dbReference type="Gene3D" id="3.10.110.10">
    <property type="entry name" value="Ubiquitin Conjugating Enzyme"/>
    <property type="match status" value="1"/>
</dbReference>
<dbReference type="AlphaFoldDB" id="A0A7S3HEZ4"/>